<protein>
    <submittedName>
        <fullName evidence="9">Tetratricopeptide repeat protein</fullName>
    </submittedName>
</protein>
<dbReference type="SUPFAM" id="SSF52172">
    <property type="entry name" value="CheY-like"/>
    <property type="match status" value="1"/>
</dbReference>
<evidence type="ECO:0000256" key="3">
    <source>
        <dbReference type="ARBA" id="ARBA00023015"/>
    </source>
</evidence>
<dbReference type="PROSITE" id="PS50110">
    <property type="entry name" value="RESPONSE_REGULATORY"/>
    <property type="match status" value="1"/>
</dbReference>
<dbReference type="InterPro" id="IPR001789">
    <property type="entry name" value="Sig_transdc_resp-reg_receiver"/>
</dbReference>
<keyword evidence="8" id="KW-1185">Reference proteome</keyword>
<accession>A0A8B6X6A6</accession>
<evidence type="ECO:0000256" key="1">
    <source>
        <dbReference type="ARBA" id="ARBA00022553"/>
    </source>
</evidence>
<dbReference type="Proteomes" id="UP000675920">
    <property type="component" value="Unplaced"/>
</dbReference>
<organism evidence="8 9">
    <name type="scientific">Derxia gummosa DSM 723</name>
    <dbReference type="NCBI Taxonomy" id="1121388"/>
    <lineage>
        <taxon>Bacteria</taxon>
        <taxon>Pseudomonadati</taxon>
        <taxon>Pseudomonadota</taxon>
        <taxon>Betaproteobacteria</taxon>
        <taxon>Burkholderiales</taxon>
        <taxon>Alcaligenaceae</taxon>
        <taxon>Derxia</taxon>
    </lineage>
</organism>
<evidence type="ECO:0000256" key="4">
    <source>
        <dbReference type="ARBA" id="ARBA00023125"/>
    </source>
</evidence>
<dbReference type="InterPro" id="IPR039420">
    <property type="entry name" value="WalR-like"/>
</dbReference>
<reference evidence="9" key="1">
    <citation type="submission" date="2025-08" db="UniProtKB">
        <authorList>
            <consortium name="RefSeq"/>
        </authorList>
    </citation>
    <scope>IDENTIFICATION</scope>
</reference>
<dbReference type="PANTHER" id="PTHR48111:SF1">
    <property type="entry name" value="TWO-COMPONENT RESPONSE REGULATOR ORR33"/>
    <property type="match status" value="1"/>
</dbReference>
<evidence type="ECO:0000313" key="9">
    <source>
        <dbReference type="RefSeq" id="WP_028312575.1"/>
    </source>
</evidence>
<keyword evidence="1 6" id="KW-0597">Phosphoprotein</keyword>
<dbReference type="Pfam" id="PF14559">
    <property type="entry name" value="TPR_19"/>
    <property type="match status" value="2"/>
</dbReference>
<feature type="domain" description="Response regulatory" evidence="7">
    <location>
        <begin position="12"/>
        <end position="132"/>
    </location>
</feature>
<keyword evidence="2" id="KW-0902">Two-component regulatory system</keyword>
<proteinExistence type="predicted"/>
<sequence>MREPELKFEDCRVLLVDDSAVARQVCEALLRDIGLRRITSVGRLTEARRAVETMSYDLVICDFLFDHEPSNGQELLEEWRRLRTLPFMSVFIMVTGESKYLSVAEALGSAIDDYLLKPFTAKTLAERITLAHRRKLALAPVLNAIEQRDHEGAVRICEQLLAEDSPHRGQLARLCVELHLKLGRKDDARRQLAQICAGANPPPWAKLARLQLDLEQGDLPGALAGLEKLIAEHPDHGDTWDVLARARYEQGSPRAALAVMQRAVEATPGSVTRLQKLGWLALLCDEPDTAREALARAVRVGSRSRLLDGHSVLLLMCLLADKGNARELRRARDQWQRIAGRQPPGRRQRRFEKLIEVLYAFSNQQAETGALALGVLADELRDEDADFEFACDFARVLMRVIGRGAPLPEVQRWAEVIGLRFATTRADTDMLARILADQPALAEVVRQAHAAVARRCQDAMSRLVQGSPAETVELLFETGRRSRNAKPLDMARRVIARHVADAPELAETDARIADFMARHCGEPRLDLGIAMPATRVVAGVVLDD</sequence>
<dbReference type="AlphaFoldDB" id="A0A8B6X6A6"/>
<feature type="modified residue" description="4-aspartylphosphate" evidence="6">
    <location>
        <position position="62"/>
    </location>
</feature>
<dbReference type="GO" id="GO:0032993">
    <property type="term" value="C:protein-DNA complex"/>
    <property type="evidence" value="ECO:0007669"/>
    <property type="project" value="TreeGrafter"/>
</dbReference>
<dbReference type="InterPro" id="IPR011006">
    <property type="entry name" value="CheY-like_superfamily"/>
</dbReference>
<dbReference type="GO" id="GO:0005829">
    <property type="term" value="C:cytosol"/>
    <property type="evidence" value="ECO:0007669"/>
    <property type="project" value="TreeGrafter"/>
</dbReference>
<keyword evidence="3" id="KW-0805">Transcription regulation</keyword>
<dbReference type="SUPFAM" id="SSF48452">
    <property type="entry name" value="TPR-like"/>
    <property type="match status" value="1"/>
</dbReference>
<dbReference type="OrthoDB" id="7298659at2"/>
<evidence type="ECO:0000256" key="6">
    <source>
        <dbReference type="PROSITE-ProRule" id="PRU00169"/>
    </source>
</evidence>
<evidence type="ECO:0000256" key="5">
    <source>
        <dbReference type="ARBA" id="ARBA00023163"/>
    </source>
</evidence>
<dbReference type="SMART" id="SM00448">
    <property type="entry name" value="REC"/>
    <property type="match status" value="1"/>
</dbReference>
<name>A0A8B6X6A6_9BURK</name>
<dbReference type="RefSeq" id="WP_028312575.1">
    <property type="nucleotide sequence ID" value="NZ_KI519499.1"/>
</dbReference>
<evidence type="ECO:0000313" key="8">
    <source>
        <dbReference type="Proteomes" id="UP000675920"/>
    </source>
</evidence>
<keyword evidence="4" id="KW-0238">DNA-binding</keyword>
<dbReference type="GO" id="GO:0000156">
    <property type="term" value="F:phosphorelay response regulator activity"/>
    <property type="evidence" value="ECO:0007669"/>
    <property type="project" value="TreeGrafter"/>
</dbReference>
<dbReference type="InterPro" id="IPR011990">
    <property type="entry name" value="TPR-like_helical_dom_sf"/>
</dbReference>
<dbReference type="Pfam" id="PF00072">
    <property type="entry name" value="Response_reg"/>
    <property type="match status" value="1"/>
</dbReference>
<dbReference type="Gene3D" id="1.25.40.10">
    <property type="entry name" value="Tetratricopeptide repeat domain"/>
    <property type="match status" value="1"/>
</dbReference>
<dbReference type="GO" id="GO:0006355">
    <property type="term" value="P:regulation of DNA-templated transcription"/>
    <property type="evidence" value="ECO:0007669"/>
    <property type="project" value="TreeGrafter"/>
</dbReference>
<evidence type="ECO:0000256" key="2">
    <source>
        <dbReference type="ARBA" id="ARBA00023012"/>
    </source>
</evidence>
<dbReference type="GO" id="GO:0000976">
    <property type="term" value="F:transcription cis-regulatory region binding"/>
    <property type="evidence" value="ECO:0007669"/>
    <property type="project" value="TreeGrafter"/>
</dbReference>
<dbReference type="PANTHER" id="PTHR48111">
    <property type="entry name" value="REGULATOR OF RPOS"/>
    <property type="match status" value="1"/>
</dbReference>
<dbReference type="Gene3D" id="3.40.50.2300">
    <property type="match status" value="1"/>
</dbReference>
<keyword evidence="5" id="KW-0804">Transcription</keyword>
<evidence type="ECO:0000259" key="7">
    <source>
        <dbReference type="PROSITE" id="PS50110"/>
    </source>
</evidence>